<dbReference type="PROSITE" id="PS51723">
    <property type="entry name" value="PEPTIDASE_M60"/>
    <property type="match status" value="1"/>
</dbReference>
<sequence>MNTWDLLMDAAADLEGTSHARAREERFVADRQISAGWMHSGYPIMGYGSGADSFLLVDVNDGNGWGPFHELGHNHQSRGWFLPGTTETTCNLWSVKMYDSLGISAADGHSALSASNRAARLAWYRANKVMGNSVSWNVWVALETYMQLQEAFGWSFYATIFTQYRGISDPGTDAARINEWVRRSSFVADRNLGPFYQAWGFQVTHSVLDEIANLPAWAEDPMV</sequence>
<dbReference type="InterPro" id="IPR031161">
    <property type="entry name" value="Peptidase_M60_dom"/>
</dbReference>
<dbReference type="SMART" id="SM01276">
    <property type="entry name" value="M60-like"/>
    <property type="match status" value="1"/>
</dbReference>
<name>A0A7S0I1C9_9EUKA</name>
<evidence type="ECO:0000313" key="2">
    <source>
        <dbReference type="EMBL" id="CAD8508087.1"/>
    </source>
</evidence>
<feature type="domain" description="Peptidase M60" evidence="1">
    <location>
        <begin position="1"/>
        <end position="153"/>
    </location>
</feature>
<reference evidence="2" key="1">
    <citation type="submission" date="2021-01" db="EMBL/GenBank/DDBJ databases">
        <authorList>
            <person name="Corre E."/>
            <person name="Pelletier E."/>
            <person name="Niang G."/>
            <person name="Scheremetjew M."/>
            <person name="Finn R."/>
            <person name="Kale V."/>
            <person name="Holt S."/>
            <person name="Cochrane G."/>
            <person name="Meng A."/>
            <person name="Brown T."/>
            <person name="Cohen L."/>
        </authorList>
    </citation>
    <scope>NUCLEOTIDE SEQUENCE</scope>
    <source>
        <strain evidence="2">CCMP1374</strain>
    </source>
</reference>
<organism evidence="2">
    <name type="scientific">Phaeocystis antarctica</name>
    <dbReference type="NCBI Taxonomy" id="33657"/>
    <lineage>
        <taxon>Eukaryota</taxon>
        <taxon>Haptista</taxon>
        <taxon>Haptophyta</taxon>
        <taxon>Prymnesiophyceae</taxon>
        <taxon>Phaeocystales</taxon>
        <taxon>Phaeocystaceae</taxon>
        <taxon>Phaeocystis</taxon>
    </lineage>
</organism>
<gene>
    <name evidence="2" type="ORF">PANT1444_LOCUS19290</name>
</gene>
<dbReference type="Pfam" id="PF13402">
    <property type="entry name" value="Peptidase_M60"/>
    <property type="match status" value="1"/>
</dbReference>
<dbReference type="InterPro" id="IPR051244">
    <property type="entry name" value="TCAF"/>
</dbReference>
<dbReference type="PANTHER" id="PTHR15730">
    <property type="entry name" value="EXPERIMENTAL AUTOIMMUNE PROSTATITIS ANTIGEN 2-RELATED"/>
    <property type="match status" value="1"/>
</dbReference>
<evidence type="ECO:0000259" key="1">
    <source>
        <dbReference type="PROSITE" id="PS51723"/>
    </source>
</evidence>
<dbReference type="InterPro" id="IPR042279">
    <property type="entry name" value="Pep_M60_3"/>
</dbReference>
<proteinExistence type="predicted"/>
<dbReference type="PANTHER" id="PTHR15730:SF5">
    <property type="entry name" value="SI:CH211-210B2.2-RELATED"/>
    <property type="match status" value="1"/>
</dbReference>
<dbReference type="GO" id="GO:0044325">
    <property type="term" value="F:transmembrane transporter binding"/>
    <property type="evidence" value="ECO:0007669"/>
    <property type="project" value="TreeGrafter"/>
</dbReference>
<accession>A0A7S0I1C9</accession>
<dbReference type="EMBL" id="HBEP01034050">
    <property type="protein sequence ID" value="CAD8508087.1"/>
    <property type="molecule type" value="Transcribed_RNA"/>
</dbReference>
<dbReference type="Gene3D" id="3.40.390.80">
    <property type="entry name" value="Peptidase M60, enhancin-like domain 2"/>
    <property type="match status" value="1"/>
</dbReference>
<dbReference type="GO" id="GO:0005886">
    <property type="term" value="C:plasma membrane"/>
    <property type="evidence" value="ECO:0007669"/>
    <property type="project" value="TreeGrafter"/>
</dbReference>
<dbReference type="AlphaFoldDB" id="A0A7S0I1C9"/>
<protein>
    <recommendedName>
        <fullName evidence="1">Peptidase M60 domain-containing protein</fullName>
    </recommendedName>
</protein>
<dbReference type="Gene3D" id="1.10.390.30">
    <property type="entry name" value="Peptidase M60, enhancin-like domain 3"/>
    <property type="match status" value="1"/>
</dbReference>
<dbReference type="GO" id="GO:0090314">
    <property type="term" value="P:positive regulation of protein targeting to membrane"/>
    <property type="evidence" value="ECO:0007669"/>
    <property type="project" value="TreeGrafter"/>
</dbReference>